<keyword evidence="7 9" id="KW-0472">Membrane</keyword>
<comment type="subcellular location">
    <subcellularLocation>
        <location evidence="1">Cell membrane</location>
        <topology evidence="1">Multi-pass membrane protein</topology>
    </subcellularLocation>
</comment>
<keyword evidence="4" id="KW-1003">Cell membrane</keyword>
<organism evidence="10 11">
    <name type="scientific">Rhizoctonia solani</name>
    <dbReference type="NCBI Taxonomy" id="456999"/>
    <lineage>
        <taxon>Eukaryota</taxon>
        <taxon>Fungi</taxon>
        <taxon>Dikarya</taxon>
        <taxon>Basidiomycota</taxon>
        <taxon>Agaricomycotina</taxon>
        <taxon>Agaricomycetes</taxon>
        <taxon>Cantharellales</taxon>
        <taxon>Ceratobasidiaceae</taxon>
        <taxon>Rhizoctonia</taxon>
    </lineage>
</organism>
<evidence type="ECO:0008006" key="12">
    <source>
        <dbReference type="Google" id="ProtNLM"/>
    </source>
</evidence>
<feature type="compositionally biased region" description="Basic and acidic residues" evidence="8">
    <location>
        <begin position="290"/>
        <end position="301"/>
    </location>
</feature>
<dbReference type="InterPro" id="IPR045863">
    <property type="entry name" value="CorA_TM1_TM2"/>
</dbReference>
<feature type="region of interest" description="Disordered" evidence="8">
    <location>
        <begin position="1"/>
        <end position="64"/>
    </location>
</feature>
<accession>A0A8H3CMC0</accession>
<dbReference type="PANTHER" id="PTHR46494">
    <property type="entry name" value="CORA FAMILY METAL ION TRANSPORTER (EUROFUNG)"/>
    <property type="match status" value="1"/>
</dbReference>
<feature type="transmembrane region" description="Helical" evidence="9">
    <location>
        <begin position="551"/>
        <end position="573"/>
    </location>
</feature>
<dbReference type="Gene3D" id="3.30.460.20">
    <property type="entry name" value="CorA soluble domain-like"/>
    <property type="match status" value="1"/>
</dbReference>
<evidence type="ECO:0000313" key="10">
    <source>
        <dbReference type="EMBL" id="CAE6485200.1"/>
    </source>
</evidence>
<dbReference type="GO" id="GO:0050897">
    <property type="term" value="F:cobalt ion binding"/>
    <property type="evidence" value="ECO:0007669"/>
    <property type="project" value="TreeGrafter"/>
</dbReference>
<evidence type="ECO:0000256" key="6">
    <source>
        <dbReference type="ARBA" id="ARBA00022989"/>
    </source>
</evidence>
<dbReference type="GO" id="GO:0015095">
    <property type="term" value="F:magnesium ion transmembrane transporter activity"/>
    <property type="evidence" value="ECO:0007669"/>
    <property type="project" value="TreeGrafter"/>
</dbReference>
<dbReference type="InterPro" id="IPR045861">
    <property type="entry name" value="CorA_cytoplasmic_dom"/>
</dbReference>
<evidence type="ECO:0000256" key="5">
    <source>
        <dbReference type="ARBA" id="ARBA00022692"/>
    </source>
</evidence>
<evidence type="ECO:0000256" key="8">
    <source>
        <dbReference type="SAM" id="MobiDB-lite"/>
    </source>
</evidence>
<dbReference type="GO" id="GO:0005886">
    <property type="term" value="C:plasma membrane"/>
    <property type="evidence" value="ECO:0007669"/>
    <property type="project" value="UniProtKB-SubCell"/>
</dbReference>
<dbReference type="SUPFAM" id="SSF144083">
    <property type="entry name" value="Magnesium transport protein CorA, transmembrane region"/>
    <property type="match status" value="1"/>
</dbReference>
<dbReference type="PANTHER" id="PTHR46494:SF1">
    <property type="entry name" value="CORA FAMILY METAL ION TRANSPORTER (EUROFUNG)"/>
    <property type="match status" value="1"/>
</dbReference>
<evidence type="ECO:0000256" key="1">
    <source>
        <dbReference type="ARBA" id="ARBA00004651"/>
    </source>
</evidence>
<feature type="compositionally biased region" description="Low complexity" evidence="8">
    <location>
        <begin position="38"/>
        <end position="55"/>
    </location>
</feature>
<keyword evidence="5 9" id="KW-0812">Transmembrane</keyword>
<comment type="similarity">
    <text evidence="2">Belongs to the CorA metal ion transporter (MIT) (TC 1.A.35) family.</text>
</comment>
<dbReference type="InterPro" id="IPR002523">
    <property type="entry name" value="MgTranspt_CorA/ZnTranspt_ZntB"/>
</dbReference>
<proteinExistence type="inferred from homology"/>
<feature type="region of interest" description="Disordered" evidence="8">
    <location>
        <begin position="274"/>
        <end position="301"/>
    </location>
</feature>
<feature type="compositionally biased region" description="Acidic residues" evidence="8">
    <location>
        <begin position="216"/>
        <end position="226"/>
    </location>
</feature>
<dbReference type="Pfam" id="PF01544">
    <property type="entry name" value="CorA"/>
    <property type="match status" value="1"/>
</dbReference>
<feature type="compositionally biased region" description="Acidic residues" evidence="8">
    <location>
        <begin position="7"/>
        <end position="20"/>
    </location>
</feature>
<feature type="region of interest" description="Disordered" evidence="8">
    <location>
        <begin position="214"/>
        <end position="236"/>
    </location>
</feature>
<dbReference type="Gene3D" id="1.20.58.340">
    <property type="entry name" value="Magnesium transport protein CorA, transmembrane region"/>
    <property type="match status" value="2"/>
</dbReference>
<evidence type="ECO:0000313" key="11">
    <source>
        <dbReference type="Proteomes" id="UP000663853"/>
    </source>
</evidence>
<evidence type="ECO:0000256" key="7">
    <source>
        <dbReference type="ARBA" id="ARBA00023136"/>
    </source>
</evidence>
<evidence type="ECO:0000256" key="3">
    <source>
        <dbReference type="ARBA" id="ARBA00022448"/>
    </source>
</evidence>
<dbReference type="AlphaFoldDB" id="A0A8H3CMC0"/>
<keyword evidence="6 9" id="KW-1133">Transmembrane helix</keyword>
<dbReference type="GO" id="GO:0000287">
    <property type="term" value="F:magnesium ion binding"/>
    <property type="evidence" value="ECO:0007669"/>
    <property type="project" value="TreeGrafter"/>
</dbReference>
<evidence type="ECO:0000256" key="2">
    <source>
        <dbReference type="ARBA" id="ARBA00009765"/>
    </source>
</evidence>
<reference evidence="10" key="1">
    <citation type="submission" date="2021-01" db="EMBL/GenBank/DDBJ databases">
        <authorList>
            <person name="Kaushik A."/>
        </authorList>
    </citation>
    <scope>NUCLEOTIDE SEQUENCE</scope>
    <source>
        <strain evidence="10">AG6-10EEA</strain>
    </source>
</reference>
<evidence type="ECO:0000256" key="9">
    <source>
        <dbReference type="SAM" id="Phobius"/>
    </source>
</evidence>
<name>A0A8H3CMC0_9AGAM</name>
<protein>
    <recommendedName>
        <fullName evidence="12">Magnesium transport protein CorA</fullName>
    </recommendedName>
</protein>
<dbReference type="Proteomes" id="UP000663853">
    <property type="component" value="Unassembled WGS sequence"/>
</dbReference>
<comment type="caution">
    <text evidence="10">The sequence shown here is derived from an EMBL/GenBank/DDBJ whole genome shotgun (WGS) entry which is preliminary data.</text>
</comment>
<evidence type="ECO:0000256" key="4">
    <source>
        <dbReference type="ARBA" id="ARBA00022475"/>
    </source>
</evidence>
<gene>
    <name evidence="10" type="ORF">RDB_LOCUS94626</name>
</gene>
<keyword evidence="3" id="KW-0813">Transport</keyword>
<feature type="transmembrane region" description="Helical" evidence="9">
    <location>
        <begin position="585"/>
        <end position="606"/>
    </location>
</feature>
<dbReference type="SUPFAM" id="SSF143865">
    <property type="entry name" value="CorA soluble domain-like"/>
    <property type="match status" value="1"/>
</dbReference>
<sequence length="624" mass="69381">MPRSNSDADENDSLTSDEEAVGPTVGHVDLQDVQSAPAAVAGSSTVGQVGSGVSSLEPPTRPPIAKLRASVNKIMAMNRAQSALLDIAPGTEPGADPRKSATAELYGQIKADCKIEMCEYGPSKARFTDYDNKSFIKWLNSNEATTQREIWNKVRWINIAGVSWDVISALALRYDLHPLAIEDVLHGRKNARSKADYYTRHLFIHVLTHKLGRQEDESEDSDDGMTEEPLSLRTSRTSSTVVDRKGFYEPGDDGMDYGRKGRGGWLTRRKRSRYTDSNGLNGKKGSGWRSDLEHGARAGDDARRKSRLSTLLAARQAKVANEKAIDELKKGFGRVHVEVASAWMFLLRDGTLISISQSAGKPFGSSVVDRLRVRDTVLRSSADASLLLEGLLDLVVDDAVEVVVRIFHTAHVVTSVNQLFIQDKYHDVILKMERSILLKPNMKTVRGLHIISGDLTLHKRTLGPLSQLVYGLRRYDLDRCKAKQALAGSAGREGEIVGFLSHQAKVYLADVHDHVEYIMSSLDMFTSIAENLITYTFNIVSYETNQVMRGLTIATVIFFPLTFLTGYFGMNFATMPSVQEHSETMFWEIAGPVMAVVIVAFMFPDIQKLAHFIKKRMATRKYDY</sequence>
<dbReference type="EMBL" id="CAJMXA010002670">
    <property type="protein sequence ID" value="CAE6485200.1"/>
    <property type="molecule type" value="Genomic_DNA"/>
</dbReference>
<dbReference type="GO" id="GO:0015087">
    <property type="term" value="F:cobalt ion transmembrane transporter activity"/>
    <property type="evidence" value="ECO:0007669"/>
    <property type="project" value="TreeGrafter"/>
</dbReference>